<feature type="region of interest" description="Disordered" evidence="1">
    <location>
        <begin position="243"/>
        <end position="262"/>
    </location>
</feature>
<name>A0AAU7JYP3_9MICO</name>
<keyword evidence="3" id="KW-0540">Nuclease</keyword>
<protein>
    <submittedName>
        <fullName evidence="3">HNH endonuclease family protein</fullName>
    </submittedName>
</protein>
<accession>A0AAU7JYP3</accession>
<dbReference type="RefSeq" id="WP_406832465.1">
    <property type="nucleotide sequence ID" value="NZ_CP157483.1"/>
</dbReference>
<dbReference type="EMBL" id="CP157483">
    <property type="protein sequence ID" value="XBO44979.1"/>
    <property type="molecule type" value="Genomic_DNA"/>
</dbReference>
<gene>
    <name evidence="3" type="ORF">ABEG17_06475</name>
</gene>
<dbReference type="InterPro" id="IPR011089">
    <property type="entry name" value="GmrSD_C"/>
</dbReference>
<keyword evidence="3" id="KW-0378">Hydrolase</keyword>
<dbReference type="Pfam" id="PF07510">
    <property type="entry name" value="GmrSD_C"/>
    <property type="match status" value="1"/>
</dbReference>
<evidence type="ECO:0000259" key="2">
    <source>
        <dbReference type="Pfam" id="PF07510"/>
    </source>
</evidence>
<evidence type="ECO:0000256" key="1">
    <source>
        <dbReference type="SAM" id="MobiDB-lite"/>
    </source>
</evidence>
<dbReference type="PANTHER" id="PTHR24094">
    <property type="entry name" value="SECRETED PROTEIN"/>
    <property type="match status" value="1"/>
</dbReference>
<dbReference type="PANTHER" id="PTHR24094:SF15">
    <property type="entry name" value="AMP-DEPENDENT SYNTHETASE_LIGASE DOMAIN-CONTAINING PROTEIN-RELATED"/>
    <property type="match status" value="1"/>
</dbReference>
<sequence>MVGGPLALAIVFTALAELTPSTLFWSGSEPGEVTRAYPNDASTIERTNPVEAGSAQAVLNTLPVKGRASKTGYYREQFGQAWTDDVDVQGGHNGCDTRNDVLRRDLTENVIKAHSNGCTVMSGALDDPYSGKRVDFVRGGDSSAVQIDHIVSLSNAWQTGAQQTSLARRKDLANDPFNLWAVDGPLNQQKSDGDAATWLPPNTSIRCEYVARQVAVKKMYGLWLTAPERDAITRVLDTCPGEPLPAAARWTTPDPVDGSSSS</sequence>
<proteinExistence type="predicted"/>
<evidence type="ECO:0000313" key="3">
    <source>
        <dbReference type="EMBL" id="XBO44979.1"/>
    </source>
</evidence>
<feature type="domain" description="GmrSD restriction endonucleases C-terminal" evidence="2">
    <location>
        <begin position="96"/>
        <end position="234"/>
    </location>
</feature>
<reference evidence="3" key="1">
    <citation type="submission" date="2024-05" db="EMBL/GenBank/DDBJ databases">
        <authorList>
            <person name="Kim S."/>
            <person name="Heo J."/>
            <person name="Choi H."/>
            <person name="Choi Y."/>
            <person name="Kwon S.-W."/>
            <person name="Kim Y."/>
        </authorList>
    </citation>
    <scope>NUCLEOTIDE SEQUENCE</scope>
    <source>
        <strain evidence="3">KACC 23699</strain>
    </source>
</reference>
<keyword evidence="3" id="KW-0255">Endonuclease</keyword>
<dbReference type="GO" id="GO:0004519">
    <property type="term" value="F:endonuclease activity"/>
    <property type="evidence" value="ECO:0007669"/>
    <property type="project" value="UniProtKB-KW"/>
</dbReference>
<organism evidence="3">
    <name type="scientific">Pedococcus sp. KACC 23699</name>
    <dbReference type="NCBI Taxonomy" id="3149228"/>
    <lineage>
        <taxon>Bacteria</taxon>
        <taxon>Bacillati</taxon>
        <taxon>Actinomycetota</taxon>
        <taxon>Actinomycetes</taxon>
        <taxon>Micrococcales</taxon>
        <taxon>Intrasporangiaceae</taxon>
        <taxon>Pedococcus</taxon>
    </lineage>
</organism>
<dbReference type="AlphaFoldDB" id="A0AAU7JYP3"/>